<evidence type="ECO:0000256" key="13">
    <source>
        <dbReference type="SAM" id="Phobius"/>
    </source>
</evidence>
<sequence length="55" mass="6612">MPQLNPAPWLYLLILTWTALPLYMVKIMHMSFQATQAPNQNHKTTLKPLWYWPWS</sequence>
<proteinExistence type="inferred from homology"/>
<dbReference type="RefSeq" id="YP_086871.1">
    <property type="nucleotide sequence ID" value="NC_006284.1"/>
</dbReference>
<dbReference type="GO" id="GO:0015986">
    <property type="term" value="P:proton motive force-driven ATP synthesis"/>
    <property type="evidence" value="ECO:0007669"/>
    <property type="project" value="InterPro"/>
</dbReference>
<keyword evidence="10 13" id="KW-0472">Membrane</keyword>
<name>Q66SV6_AMPSC</name>
<organism evidence="14">
    <name type="scientific">Amphisbaena schmidti</name>
    <name type="common">Schmidt's worm lizard</name>
    <dbReference type="NCBI Taxonomy" id="273519"/>
    <lineage>
        <taxon>Eukaryota</taxon>
        <taxon>Metazoa</taxon>
        <taxon>Chordata</taxon>
        <taxon>Craniata</taxon>
        <taxon>Vertebrata</taxon>
        <taxon>Euteleostomi</taxon>
        <taxon>Lepidosauria</taxon>
        <taxon>Squamata</taxon>
        <taxon>Bifurcata</taxon>
        <taxon>Unidentata</taxon>
        <taxon>Episquamata</taxon>
        <taxon>Laterata</taxon>
        <taxon>Lacertibaenia</taxon>
        <taxon>Amphisbaenia</taxon>
        <taxon>Amphisbaenidae</taxon>
        <taxon>Amphisbaena</taxon>
    </lineage>
</organism>
<evidence type="ECO:0000256" key="9">
    <source>
        <dbReference type="ARBA" id="ARBA00023128"/>
    </source>
</evidence>
<reference evidence="14" key="1">
    <citation type="journal article" date="2004" name="Mol. Phylogenet. Evol.">
        <title>Phylogenetic relationships among amphisbaenian reptiles based on complete mitochondrial genomic sequences.</title>
        <authorList>
            <person name="Macey J.R."/>
            <person name="Papenfuss T.J."/>
            <person name="Kuehl J.V."/>
            <person name="Fourcade H.M."/>
            <person name="Boore J.L."/>
        </authorList>
    </citation>
    <scope>NUCLEOTIDE SEQUENCE</scope>
</reference>
<evidence type="ECO:0000313" key="14">
    <source>
        <dbReference type="EMBL" id="AAT08520.1"/>
    </source>
</evidence>
<dbReference type="GO" id="GO:0045259">
    <property type="term" value="C:proton-transporting ATP synthase complex"/>
    <property type="evidence" value="ECO:0007669"/>
    <property type="project" value="UniProtKB-KW"/>
</dbReference>
<accession>Q66SV6</accession>
<keyword evidence="8 12" id="KW-0406">Ion transport</keyword>
<keyword evidence="11" id="KW-0066">ATP synthesis</keyword>
<keyword evidence="5 12" id="KW-0812">Transmembrane</keyword>
<dbReference type="GO" id="GO:0015078">
    <property type="term" value="F:proton transmembrane transporter activity"/>
    <property type="evidence" value="ECO:0007669"/>
    <property type="project" value="InterPro"/>
</dbReference>
<dbReference type="EMBL" id="AY605475">
    <property type="protein sequence ID" value="AAT08520.1"/>
    <property type="molecule type" value="Genomic_DNA"/>
</dbReference>
<keyword evidence="9 12" id="KW-0496">Mitochondrion</keyword>
<comment type="similarity">
    <text evidence="2 12">Belongs to the ATPase protein 8 family.</text>
</comment>
<dbReference type="InterPro" id="IPR001421">
    <property type="entry name" value="ATP8_metazoa"/>
</dbReference>
<dbReference type="Pfam" id="PF00895">
    <property type="entry name" value="ATP-synt_8"/>
    <property type="match status" value="1"/>
</dbReference>
<protein>
    <recommendedName>
        <fullName evidence="12">ATP synthase complex subunit 8</fullName>
    </recommendedName>
</protein>
<keyword evidence="3 12" id="KW-0813">Transport</keyword>
<keyword evidence="7 13" id="KW-1133">Transmembrane helix</keyword>
<keyword evidence="6 12" id="KW-0375">Hydrogen ion transport</keyword>
<evidence type="ECO:0000256" key="12">
    <source>
        <dbReference type="RuleBase" id="RU003661"/>
    </source>
</evidence>
<dbReference type="AlphaFoldDB" id="Q66SV6"/>
<comment type="subcellular location">
    <subcellularLocation>
        <location evidence="1 12">Mitochondrion membrane</location>
        <topology evidence="1 12">Single-pass membrane protein</topology>
    </subcellularLocation>
</comment>
<evidence type="ECO:0000256" key="1">
    <source>
        <dbReference type="ARBA" id="ARBA00004304"/>
    </source>
</evidence>
<evidence type="ECO:0000256" key="7">
    <source>
        <dbReference type="ARBA" id="ARBA00022989"/>
    </source>
</evidence>
<evidence type="ECO:0000256" key="8">
    <source>
        <dbReference type="ARBA" id="ARBA00023065"/>
    </source>
</evidence>
<feature type="transmembrane region" description="Helical" evidence="13">
    <location>
        <begin position="6"/>
        <end position="25"/>
    </location>
</feature>
<dbReference type="CTD" id="4509"/>
<evidence type="ECO:0000256" key="6">
    <source>
        <dbReference type="ARBA" id="ARBA00022781"/>
    </source>
</evidence>
<evidence type="ECO:0000256" key="11">
    <source>
        <dbReference type="ARBA" id="ARBA00023310"/>
    </source>
</evidence>
<evidence type="ECO:0000256" key="2">
    <source>
        <dbReference type="ARBA" id="ARBA00008892"/>
    </source>
</evidence>
<dbReference type="GeneID" id="3021348"/>
<keyword evidence="4 12" id="KW-0138">CF(0)</keyword>
<evidence type="ECO:0000256" key="5">
    <source>
        <dbReference type="ARBA" id="ARBA00022692"/>
    </source>
</evidence>
<dbReference type="GO" id="GO:0031966">
    <property type="term" value="C:mitochondrial membrane"/>
    <property type="evidence" value="ECO:0007669"/>
    <property type="project" value="UniProtKB-SubCell"/>
</dbReference>
<geneLocation type="mitochondrion" evidence="14"/>
<evidence type="ECO:0000256" key="3">
    <source>
        <dbReference type="ARBA" id="ARBA00022448"/>
    </source>
</evidence>
<evidence type="ECO:0000256" key="4">
    <source>
        <dbReference type="ARBA" id="ARBA00022547"/>
    </source>
</evidence>
<gene>
    <name evidence="14" type="primary">atp8</name>
</gene>
<evidence type="ECO:0000256" key="10">
    <source>
        <dbReference type="ARBA" id="ARBA00023136"/>
    </source>
</evidence>